<dbReference type="STRING" id="1548547.BA177_08430"/>
<gene>
    <name evidence="2" type="ORF">BA177_08430</name>
</gene>
<name>A0A193LKY0_9GAMM</name>
<dbReference type="InterPro" id="IPR005151">
    <property type="entry name" value="Tail-specific_protease"/>
</dbReference>
<evidence type="ECO:0000313" key="3">
    <source>
        <dbReference type="Proteomes" id="UP000092695"/>
    </source>
</evidence>
<dbReference type="Gene3D" id="3.30.750.170">
    <property type="match status" value="1"/>
</dbReference>
<dbReference type="PANTHER" id="PTHR32060">
    <property type="entry name" value="TAIL-SPECIFIC PROTEASE"/>
    <property type="match status" value="1"/>
</dbReference>
<dbReference type="GO" id="GO:0007165">
    <property type="term" value="P:signal transduction"/>
    <property type="evidence" value="ECO:0007669"/>
    <property type="project" value="TreeGrafter"/>
</dbReference>
<dbReference type="InterPro" id="IPR036034">
    <property type="entry name" value="PDZ_sf"/>
</dbReference>
<accession>A0A193LKY0</accession>
<dbReference type="GO" id="GO:0004175">
    <property type="term" value="F:endopeptidase activity"/>
    <property type="evidence" value="ECO:0007669"/>
    <property type="project" value="TreeGrafter"/>
</dbReference>
<dbReference type="CDD" id="cd07561">
    <property type="entry name" value="Peptidase_S41_CPP_like"/>
    <property type="match status" value="1"/>
</dbReference>
<keyword evidence="3" id="KW-1185">Reference proteome</keyword>
<evidence type="ECO:0000313" key="2">
    <source>
        <dbReference type="EMBL" id="ANO53106.1"/>
    </source>
</evidence>
<dbReference type="GO" id="GO:0006508">
    <property type="term" value="P:proteolysis"/>
    <property type="evidence" value="ECO:0007669"/>
    <property type="project" value="InterPro"/>
</dbReference>
<dbReference type="KEGG" id="woc:BA177_08430"/>
<dbReference type="AlphaFoldDB" id="A0A193LKY0"/>
<dbReference type="GO" id="GO:0030288">
    <property type="term" value="C:outer membrane-bounded periplasmic space"/>
    <property type="evidence" value="ECO:0007669"/>
    <property type="project" value="TreeGrafter"/>
</dbReference>
<organism evidence="2 3">
    <name type="scientific">Woeseia oceani</name>
    <dbReference type="NCBI Taxonomy" id="1548547"/>
    <lineage>
        <taxon>Bacteria</taxon>
        <taxon>Pseudomonadati</taxon>
        <taxon>Pseudomonadota</taxon>
        <taxon>Gammaproteobacteria</taxon>
        <taxon>Woeseiales</taxon>
        <taxon>Woeseiaceae</taxon>
        <taxon>Woeseia</taxon>
    </lineage>
</organism>
<dbReference type="SUPFAM" id="SSF52096">
    <property type="entry name" value="ClpP/crotonase"/>
    <property type="match status" value="1"/>
</dbReference>
<dbReference type="PANTHER" id="PTHR32060:SF30">
    <property type="entry name" value="CARBOXY-TERMINAL PROCESSING PROTEASE CTPA"/>
    <property type="match status" value="1"/>
</dbReference>
<dbReference type="Gene3D" id="3.90.226.10">
    <property type="entry name" value="2-enoyl-CoA Hydratase, Chain A, domain 1"/>
    <property type="match status" value="1"/>
</dbReference>
<dbReference type="EMBL" id="CP016268">
    <property type="protein sequence ID" value="ANO53106.1"/>
    <property type="molecule type" value="Genomic_DNA"/>
</dbReference>
<evidence type="ECO:0000259" key="1">
    <source>
        <dbReference type="Pfam" id="PF03572"/>
    </source>
</evidence>
<dbReference type="Gene3D" id="2.30.42.10">
    <property type="match status" value="1"/>
</dbReference>
<dbReference type="InterPro" id="IPR029045">
    <property type="entry name" value="ClpP/crotonase-like_dom_sf"/>
</dbReference>
<proteinExistence type="predicted"/>
<sequence length="506" mass="54203">MLALAACGGGGSGGGSAGRIGAGNNGWTQGVFPPASDFQSLCVNPRTGINPATGLAYADRSGSRTDENNYLRSYSNDTYLWYREIVDRNPALYSTAEYFEGLKTSATTISGTPKDQYHFTQDSAEWYAQSQTGAAVGYGVQWALLSRSPPRQLLVAYTDPNTPASAAGLVRGTTILEIDGVDVANGSDTDTLNNGLSPAAAGESHQFRVRDPDGTERNINLTAQTVTSTPVQNVRTVATTSGNVGYMLFNDHIAPAEQGLIDAFTQLANDNVTDLVIDLRYNGGGFLYIASELAYMIAGNTATANRTFETMRFNDKHTARNPITGETITPMPFFNTSTAGQFLPALNLSRVFVLTGAGTCSASESVINGLRGIGIDVIQIGSRTCGKPYGFYPTDNCGTTYFTIQFRGENEQGFGDYADGFSPQNASIQTTVLPGCQVADDFSQPLGDINERRFAAALQYRENGSCPTPSSIGIPGLGKTFPGDYREDNLYLPKAPWREMRIVETN</sequence>
<feature type="domain" description="Tail specific protease" evidence="1">
    <location>
        <begin position="244"/>
        <end position="387"/>
    </location>
</feature>
<dbReference type="SUPFAM" id="SSF50156">
    <property type="entry name" value="PDZ domain-like"/>
    <property type="match status" value="1"/>
</dbReference>
<dbReference type="Proteomes" id="UP000092695">
    <property type="component" value="Chromosome"/>
</dbReference>
<dbReference type="GO" id="GO:0008236">
    <property type="term" value="F:serine-type peptidase activity"/>
    <property type="evidence" value="ECO:0007669"/>
    <property type="project" value="InterPro"/>
</dbReference>
<reference evidence="2 3" key="1">
    <citation type="submission" date="2016-06" db="EMBL/GenBank/DDBJ databases">
        <title>Complete genome sequence of a deep-branching marine Gamma Proteobacterium Woeseia oceani type strain XK5.</title>
        <authorList>
            <person name="Mu D."/>
            <person name="Du Z."/>
        </authorList>
    </citation>
    <scope>NUCLEOTIDE SEQUENCE [LARGE SCALE GENOMIC DNA]</scope>
    <source>
        <strain evidence="2 3">XK5</strain>
    </source>
</reference>
<dbReference type="Pfam" id="PF03572">
    <property type="entry name" value="Peptidase_S41"/>
    <property type="match status" value="1"/>
</dbReference>
<protein>
    <submittedName>
        <fullName evidence="2">Peptidase</fullName>
    </submittedName>
</protein>